<accession>A0ABQ6GE73</accession>
<dbReference type="PANTHER" id="PTHR33602">
    <property type="entry name" value="REGULATORY PROTEIN RECX FAMILY PROTEIN"/>
    <property type="match status" value="1"/>
</dbReference>
<dbReference type="InterPro" id="IPR053925">
    <property type="entry name" value="RecX_HTH_3rd"/>
</dbReference>
<dbReference type="InterPro" id="IPR053924">
    <property type="entry name" value="RecX_HTH_2nd"/>
</dbReference>
<gene>
    <name evidence="5" type="primary">recX</name>
    <name evidence="9" type="ORF">MU1_29000</name>
</gene>
<proteinExistence type="inferred from homology"/>
<feature type="domain" description="RecX first three-helical" evidence="8">
    <location>
        <begin position="65"/>
        <end position="104"/>
    </location>
</feature>
<evidence type="ECO:0000256" key="4">
    <source>
        <dbReference type="ARBA" id="ARBA00022490"/>
    </source>
</evidence>
<comment type="similarity">
    <text evidence="2 5">Belongs to the RecX family.</text>
</comment>
<feature type="domain" description="RecX third three-helical" evidence="7">
    <location>
        <begin position="158"/>
        <end position="203"/>
    </location>
</feature>
<name>A0ABQ6GE73_9BACL</name>
<evidence type="ECO:0000313" key="9">
    <source>
        <dbReference type="EMBL" id="GLX68555.1"/>
    </source>
</evidence>
<evidence type="ECO:0000259" key="6">
    <source>
        <dbReference type="Pfam" id="PF02631"/>
    </source>
</evidence>
<sequence>MMIEISSVEQDAKKRSRYHIYTNGVAEPILSVHEDILIKYRLLKGTELTKELLAEIGSEDGRYRAYARALAYLGMGAKTRKQIEQYLIRKEFEPEPIAYALERLESEHIVDDGEYARQFAKQRIRNGQKGSRWIKQELAQRGVSKQAASDALGSIDKEDELASAVHSAKKKWRSLKGENREKRQKLMGFLMRRGFPSDIVKLAVKAAIDEAEIEQSEEDEGLLLDN</sequence>
<keyword evidence="4 5" id="KW-0963">Cytoplasm</keyword>
<evidence type="ECO:0000313" key="10">
    <source>
        <dbReference type="Proteomes" id="UP001157114"/>
    </source>
</evidence>
<comment type="function">
    <text evidence="5">Modulates RecA activity.</text>
</comment>
<comment type="subcellular location">
    <subcellularLocation>
        <location evidence="1 5">Cytoplasm</location>
    </subcellularLocation>
</comment>
<dbReference type="PANTHER" id="PTHR33602:SF1">
    <property type="entry name" value="REGULATORY PROTEIN RECX FAMILY PROTEIN"/>
    <property type="match status" value="1"/>
</dbReference>
<dbReference type="EMBL" id="BSSQ01000012">
    <property type="protein sequence ID" value="GLX68555.1"/>
    <property type="molecule type" value="Genomic_DNA"/>
</dbReference>
<dbReference type="Pfam" id="PF21982">
    <property type="entry name" value="RecX_HTH1"/>
    <property type="match status" value="1"/>
</dbReference>
<dbReference type="Proteomes" id="UP001157114">
    <property type="component" value="Unassembled WGS sequence"/>
</dbReference>
<evidence type="ECO:0000259" key="7">
    <source>
        <dbReference type="Pfam" id="PF21981"/>
    </source>
</evidence>
<evidence type="ECO:0000256" key="3">
    <source>
        <dbReference type="ARBA" id="ARBA00018111"/>
    </source>
</evidence>
<feature type="domain" description="RecX second three-helical" evidence="6">
    <location>
        <begin position="111"/>
        <end position="152"/>
    </location>
</feature>
<protein>
    <recommendedName>
        <fullName evidence="3 5">Regulatory protein RecX</fullName>
    </recommendedName>
</protein>
<reference evidence="9 10" key="1">
    <citation type="submission" date="2023-03" db="EMBL/GenBank/DDBJ databases">
        <title>Draft genome sequence of the bacteria which degrade cell wall of Tricholomamatutake.</title>
        <authorList>
            <person name="Konishi Y."/>
            <person name="Fukuta Y."/>
            <person name="Shirasaka N."/>
        </authorList>
    </citation>
    <scope>NUCLEOTIDE SEQUENCE [LARGE SCALE GENOMIC DNA]</scope>
    <source>
        <strain evidence="10">mu1</strain>
    </source>
</reference>
<keyword evidence="10" id="KW-1185">Reference proteome</keyword>
<dbReference type="RefSeq" id="WP_284239295.1">
    <property type="nucleotide sequence ID" value="NZ_BSSQ01000012.1"/>
</dbReference>
<evidence type="ECO:0000259" key="8">
    <source>
        <dbReference type="Pfam" id="PF21982"/>
    </source>
</evidence>
<dbReference type="Gene3D" id="1.10.10.10">
    <property type="entry name" value="Winged helix-like DNA-binding domain superfamily/Winged helix DNA-binding domain"/>
    <property type="match status" value="3"/>
</dbReference>
<dbReference type="InterPro" id="IPR003783">
    <property type="entry name" value="Regulatory_RecX"/>
</dbReference>
<comment type="caution">
    <text evidence="9">The sequence shown here is derived from an EMBL/GenBank/DDBJ whole genome shotgun (WGS) entry which is preliminary data.</text>
</comment>
<evidence type="ECO:0000256" key="2">
    <source>
        <dbReference type="ARBA" id="ARBA00009695"/>
    </source>
</evidence>
<dbReference type="InterPro" id="IPR053926">
    <property type="entry name" value="RecX_HTH_1st"/>
</dbReference>
<organism evidence="9 10">
    <name type="scientific">Paenibacillus glycanilyticus</name>
    <dbReference type="NCBI Taxonomy" id="126569"/>
    <lineage>
        <taxon>Bacteria</taxon>
        <taxon>Bacillati</taxon>
        <taxon>Bacillota</taxon>
        <taxon>Bacilli</taxon>
        <taxon>Bacillales</taxon>
        <taxon>Paenibacillaceae</taxon>
        <taxon>Paenibacillus</taxon>
    </lineage>
</organism>
<dbReference type="InterPro" id="IPR036388">
    <property type="entry name" value="WH-like_DNA-bd_sf"/>
</dbReference>
<dbReference type="HAMAP" id="MF_01114">
    <property type="entry name" value="RecX"/>
    <property type="match status" value="1"/>
</dbReference>
<evidence type="ECO:0000256" key="5">
    <source>
        <dbReference type="HAMAP-Rule" id="MF_01114"/>
    </source>
</evidence>
<dbReference type="Pfam" id="PF02631">
    <property type="entry name" value="RecX_HTH2"/>
    <property type="match status" value="1"/>
</dbReference>
<dbReference type="Pfam" id="PF21981">
    <property type="entry name" value="RecX_HTH3"/>
    <property type="match status" value="1"/>
</dbReference>
<evidence type="ECO:0000256" key="1">
    <source>
        <dbReference type="ARBA" id="ARBA00004496"/>
    </source>
</evidence>